<dbReference type="EC" id="6.3.3.2" evidence="5"/>
<keyword evidence="7" id="KW-1185">Reference proteome</keyword>
<dbReference type="PIRSF" id="PIRSF006806">
    <property type="entry name" value="FTHF_cligase"/>
    <property type="match status" value="1"/>
</dbReference>
<dbReference type="GO" id="GO:0046872">
    <property type="term" value="F:metal ion binding"/>
    <property type="evidence" value="ECO:0007669"/>
    <property type="project" value="UniProtKB-KW"/>
</dbReference>
<dbReference type="InterPro" id="IPR024185">
    <property type="entry name" value="FTHF_cligase-like_sf"/>
</dbReference>
<proteinExistence type="inferred from homology"/>
<sequence>MVKNWGGPPLNLEKKAFRETQIKKMQHAAQATTQAAPALLAQLMALPQWQQAKTVGLTVSSPIEVPTEPIMRAALAAGKTVLLPKCMPHRQMAFLPDPGADQRIKSSFGIPEPAYDAELVNNQPDLLIVPGIAYAKDTHARIGFGGGYYDRFLAQYQGSTVTLAAPVMVYETAQWPVEPFDILLDTVLTTD</sequence>
<dbReference type="GO" id="GO:0030272">
    <property type="term" value="F:5-formyltetrahydrofolate cyclo-ligase activity"/>
    <property type="evidence" value="ECO:0007669"/>
    <property type="project" value="UniProtKB-EC"/>
</dbReference>
<dbReference type="PANTHER" id="PTHR23407">
    <property type="entry name" value="ATPASE INHIBITOR/5-FORMYLTETRAHYDROFOLATE CYCLO-LIGASE"/>
    <property type="match status" value="1"/>
</dbReference>
<evidence type="ECO:0000256" key="2">
    <source>
        <dbReference type="ARBA" id="ARBA00022741"/>
    </source>
</evidence>
<accession>A0A0R1R4E6</accession>
<evidence type="ECO:0000256" key="5">
    <source>
        <dbReference type="RuleBase" id="RU361279"/>
    </source>
</evidence>
<dbReference type="AlphaFoldDB" id="A0A0R1R4E6"/>
<comment type="cofactor">
    <cofactor evidence="5">
        <name>Mg(2+)</name>
        <dbReference type="ChEBI" id="CHEBI:18420"/>
    </cofactor>
</comment>
<keyword evidence="3 4" id="KW-0067">ATP-binding</keyword>
<dbReference type="PATRIC" id="fig|1423769.4.peg.3154"/>
<evidence type="ECO:0000256" key="3">
    <source>
        <dbReference type="ARBA" id="ARBA00022840"/>
    </source>
</evidence>
<evidence type="ECO:0000256" key="4">
    <source>
        <dbReference type="PIRSR" id="PIRSR006806-1"/>
    </source>
</evidence>
<keyword evidence="6" id="KW-0436">Ligase</keyword>
<dbReference type="InterPro" id="IPR037171">
    <property type="entry name" value="NagB/RpiA_transferase-like"/>
</dbReference>
<dbReference type="EMBL" id="AZEU01000055">
    <property type="protein sequence ID" value="KRL51951.1"/>
    <property type="molecule type" value="Genomic_DNA"/>
</dbReference>
<gene>
    <name evidence="6" type="ORF">FD01_GL002925</name>
</gene>
<feature type="binding site" evidence="4">
    <location>
        <position position="59"/>
    </location>
    <ligand>
        <name>substrate</name>
    </ligand>
</feature>
<evidence type="ECO:0000256" key="1">
    <source>
        <dbReference type="ARBA" id="ARBA00010638"/>
    </source>
</evidence>
<dbReference type="GO" id="GO:0009396">
    <property type="term" value="P:folic acid-containing compound biosynthetic process"/>
    <property type="evidence" value="ECO:0007669"/>
    <property type="project" value="TreeGrafter"/>
</dbReference>
<keyword evidence="5" id="KW-0479">Metal-binding</keyword>
<feature type="binding site" evidence="4">
    <location>
        <position position="64"/>
    </location>
    <ligand>
        <name>substrate</name>
    </ligand>
</feature>
<name>A0A0R1R4E6_9LACO</name>
<reference evidence="6 7" key="1">
    <citation type="journal article" date="2015" name="Genome Announc.">
        <title>Expanding the biotechnology potential of lactobacilli through comparative genomics of 213 strains and associated genera.</title>
        <authorList>
            <person name="Sun Z."/>
            <person name="Harris H.M."/>
            <person name="McCann A."/>
            <person name="Guo C."/>
            <person name="Argimon S."/>
            <person name="Zhang W."/>
            <person name="Yang X."/>
            <person name="Jeffery I.B."/>
            <person name="Cooney J.C."/>
            <person name="Kagawa T.F."/>
            <person name="Liu W."/>
            <person name="Song Y."/>
            <person name="Salvetti E."/>
            <person name="Wrobel A."/>
            <person name="Rasinkangas P."/>
            <person name="Parkhill J."/>
            <person name="Rea M.C."/>
            <person name="O'Sullivan O."/>
            <person name="Ritari J."/>
            <person name="Douillard F.P."/>
            <person name="Paul Ross R."/>
            <person name="Yang R."/>
            <person name="Briner A.E."/>
            <person name="Felis G.E."/>
            <person name="de Vos W.M."/>
            <person name="Barrangou R."/>
            <person name="Klaenhammer T.R."/>
            <person name="Caufield P.W."/>
            <person name="Cui Y."/>
            <person name="Zhang H."/>
            <person name="O'Toole P.W."/>
        </authorList>
    </citation>
    <scope>NUCLEOTIDE SEQUENCE [LARGE SCALE GENOMIC DNA]</scope>
    <source>
        <strain evidence="6 7">DSM 13343</strain>
    </source>
</reference>
<dbReference type="SUPFAM" id="SSF100950">
    <property type="entry name" value="NagB/RpiA/CoA transferase-like"/>
    <property type="match status" value="1"/>
</dbReference>
<dbReference type="GO" id="GO:0005524">
    <property type="term" value="F:ATP binding"/>
    <property type="evidence" value="ECO:0007669"/>
    <property type="project" value="UniProtKB-KW"/>
</dbReference>
<dbReference type="Pfam" id="PF01812">
    <property type="entry name" value="5-FTHF_cyc-lig"/>
    <property type="match status" value="1"/>
</dbReference>
<protein>
    <recommendedName>
        <fullName evidence="5">5-formyltetrahydrofolate cyclo-ligase</fullName>
        <ecNumber evidence="5">6.3.3.2</ecNumber>
    </recommendedName>
</protein>
<dbReference type="Gene3D" id="3.40.50.10420">
    <property type="entry name" value="NagB/RpiA/CoA transferase-like"/>
    <property type="match status" value="1"/>
</dbReference>
<comment type="catalytic activity">
    <reaction evidence="5">
        <text>(6S)-5-formyl-5,6,7,8-tetrahydrofolate + ATP = (6R)-5,10-methenyltetrahydrofolate + ADP + phosphate</text>
        <dbReference type="Rhea" id="RHEA:10488"/>
        <dbReference type="ChEBI" id="CHEBI:30616"/>
        <dbReference type="ChEBI" id="CHEBI:43474"/>
        <dbReference type="ChEBI" id="CHEBI:57455"/>
        <dbReference type="ChEBI" id="CHEBI:57457"/>
        <dbReference type="ChEBI" id="CHEBI:456216"/>
        <dbReference type="EC" id="6.3.3.2"/>
    </reaction>
</comment>
<dbReference type="Proteomes" id="UP000051790">
    <property type="component" value="Unassembled WGS sequence"/>
</dbReference>
<dbReference type="PANTHER" id="PTHR23407:SF1">
    <property type="entry name" value="5-FORMYLTETRAHYDROFOLATE CYCLO-LIGASE"/>
    <property type="match status" value="1"/>
</dbReference>
<dbReference type="InterPro" id="IPR002698">
    <property type="entry name" value="FTHF_cligase"/>
</dbReference>
<dbReference type="GO" id="GO:0035999">
    <property type="term" value="P:tetrahydrofolate interconversion"/>
    <property type="evidence" value="ECO:0007669"/>
    <property type="project" value="TreeGrafter"/>
</dbReference>
<organism evidence="6 7">
    <name type="scientific">Lacticaseibacillus manihotivorans DSM 13343 = JCM 12514</name>
    <dbReference type="NCBI Taxonomy" id="1423769"/>
    <lineage>
        <taxon>Bacteria</taxon>
        <taxon>Bacillati</taxon>
        <taxon>Bacillota</taxon>
        <taxon>Bacilli</taxon>
        <taxon>Lactobacillales</taxon>
        <taxon>Lactobacillaceae</taxon>
        <taxon>Lacticaseibacillus</taxon>
    </lineage>
</organism>
<comment type="similarity">
    <text evidence="1 5">Belongs to the 5-formyltetrahydrofolate cyclo-ligase family.</text>
</comment>
<keyword evidence="5" id="KW-0460">Magnesium</keyword>
<feature type="binding site" evidence="4">
    <location>
        <begin position="141"/>
        <end position="149"/>
    </location>
    <ligand>
        <name>ATP</name>
        <dbReference type="ChEBI" id="CHEBI:30616"/>
    </ligand>
</feature>
<evidence type="ECO:0000313" key="6">
    <source>
        <dbReference type="EMBL" id="KRL51951.1"/>
    </source>
</evidence>
<dbReference type="NCBIfam" id="TIGR02727">
    <property type="entry name" value="MTHFS_bact"/>
    <property type="match status" value="1"/>
</dbReference>
<dbReference type="OrthoDB" id="9801938at2"/>
<feature type="binding site" evidence="4">
    <location>
        <begin position="14"/>
        <end position="18"/>
    </location>
    <ligand>
        <name>ATP</name>
        <dbReference type="ChEBI" id="CHEBI:30616"/>
    </ligand>
</feature>
<evidence type="ECO:0000313" key="7">
    <source>
        <dbReference type="Proteomes" id="UP000051790"/>
    </source>
</evidence>
<keyword evidence="2 4" id="KW-0547">Nucleotide-binding</keyword>
<comment type="caution">
    <text evidence="6">The sequence shown here is derived from an EMBL/GenBank/DDBJ whole genome shotgun (WGS) entry which is preliminary data.</text>
</comment>